<dbReference type="PANTHER" id="PTHR37487">
    <property type="entry name" value="CHROMOSOME 1, WHOLE GENOME SHOTGUN SEQUENCE"/>
    <property type="match status" value="1"/>
</dbReference>
<evidence type="ECO:0000256" key="1">
    <source>
        <dbReference type="SAM" id="SignalP"/>
    </source>
</evidence>
<evidence type="ECO:0000313" key="3">
    <source>
        <dbReference type="Proteomes" id="UP001383192"/>
    </source>
</evidence>
<feature type="signal peptide" evidence="1">
    <location>
        <begin position="1"/>
        <end position="18"/>
    </location>
</feature>
<name>A0AAW0D909_9AGAR</name>
<protein>
    <recommendedName>
        <fullName evidence="4">Secreted protein</fullName>
    </recommendedName>
</protein>
<reference evidence="2 3" key="1">
    <citation type="submission" date="2024-01" db="EMBL/GenBank/DDBJ databases">
        <title>A draft genome for a cacao thread blight-causing isolate of Paramarasmius palmivorus.</title>
        <authorList>
            <person name="Baruah I.K."/>
            <person name="Bukari Y."/>
            <person name="Amoako-Attah I."/>
            <person name="Meinhardt L.W."/>
            <person name="Bailey B.A."/>
            <person name="Cohen S.P."/>
        </authorList>
    </citation>
    <scope>NUCLEOTIDE SEQUENCE [LARGE SCALE GENOMIC DNA]</scope>
    <source>
        <strain evidence="2 3">GH-12</strain>
    </source>
</reference>
<evidence type="ECO:0008006" key="4">
    <source>
        <dbReference type="Google" id="ProtNLM"/>
    </source>
</evidence>
<feature type="chain" id="PRO_5043631523" description="Secreted protein" evidence="1">
    <location>
        <begin position="19"/>
        <end position="108"/>
    </location>
</feature>
<sequence length="108" mass="11100">MKFFVVASLAALVSAVQAQLTVNTPSNLVECQPALLTWTGGAAPYFLDGNNPSGEPLKRFPETSDTSLTWTVDLSAGTSVGLLLRDSSGAVSQSAAVSIQAGSSTNCH</sequence>
<dbReference type="AlphaFoldDB" id="A0AAW0D909"/>
<dbReference type="Proteomes" id="UP001383192">
    <property type="component" value="Unassembled WGS sequence"/>
</dbReference>
<keyword evidence="1" id="KW-0732">Signal</keyword>
<gene>
    <name evidence="2" type="ORF">VNI00_006076</name>
</gene>
<keyword evidence="3" id="KW-1185">Reference proteome</keyword>
<proteinExistence type="predicted"/>
<evidence type="ECO:0000313" key="2">
    <source>
        <dbReference type="EMBL" id="KAK7047748.1"/>
    </source>
</evidence>
<organism evidence="2 3">
    <name type="scientific">Paramarasmius palmivorus</name>
    <dbReference type="NCBI Taxonomy" id="297713"/>
    <lineage>
        <taxon>Eukaryota</taxon>
        <taxon>Fungi</taxon>
        <taxon>Dikarya</taxon>
        <taxon>Basidiomycota</taxon>
        <taxon>Agaricomycotina</taxon>
        <taxon>Agaricomycetes</taxon>
        <taxon>Agaricomycetidae</taxon>
        <taxon>Agaricales</taxon>
        <taxon>Marasmiineae</taxon>
        <taxon>Marasmiaceae</taxon>
        <taxon>Paramarasmius</taxon>
    </lineage>
</organism>
<comment type="caution">
    <text evidence="2">The sequence shown here is derived from an EMBL/GenBank/DDBJ whole genome shotgun (WGS) entry which is preliminary data.</text>
</comment>
<dbReference type="PANTHER" id="PTHR37487:SF2">
    <property type="entry name" value="EXPRESSED PROTEIN"/>
    <property type="match status" value="1"/>
</dbReference>
<accession>A0AAW0D909</accession>
<dbReference type="EMBL" id="JAYKXP010000018">
    <property type="protein sequence ID" value="KAK7047748.1"/>
    <property type="molecule type" value="Genomic_DNA"/>
</dbReference>